<accession>A0ABS8JXB9</accession>
<dbReference type="InterPro" id="IPR011051">
    <property type="entry name" value="RmlC_Cupin_sf"/>
</dbReference>
<dbReference type="InterPro" id="IPR014710">
    <property type="entry name" value="RmlC-like_jellyroll"/>
</dbReference>
<proteinExistence type="predicted"/>
<organism evidence="2 3">
    <name type="scientific">Paraburkholderia sejongensis</name>
    <dbReference type="NCBI Taxonomy" id="2886946"/>
    <lineage>
        <taxon>Bacteria</taxon>
        <taxon>Pseudomonadati</taxon>
        <taxon>Pseudomonadota</taxon>
        <taxon>Betaproteobacteria</taxon>
        <taxon>Burkholderiales</taxon>
        <taxon>Burkholderiaceae</taxon>
        <taxon>Paraburkholderia</taxon>
    </lineage>
</organism>
<sequence>MSVTAIRLGTSISELDAWGSVSALGSEILSDGDVLAYGRMTHGAPTDATSAGYFGASKGRFRLVYPFNEQATIVTGEVRITDESSGETRTFQAGDSWLVTKGTSTVWDVSGDQVVKHYLAFA</sequence>
<dbReference type="Proteomes" id="UP001431019">
    <property type="component" value="Unassembled WGS sequence"/>
</dbReference>
<dbReference type="PANTHER" id="PTHR40943:SF1">
    <property type="entry name" value="CYTOPLASMIC PROTEIN"/>
    <property type="match status" value="1"/>
</dbReference>
<protein>
    <submittedName>
        <fullName evidence="2">Cupin domain-containing protein</fullName>
    </submittedName>
</protein>
<feature type="domain" description="(S)-ureidoglycine aminohydrolase cupin" evidence="1">
    <location>
        <begin position="45"/>
        <end position="118"/>
    </location>
</feature>
<evidence type="ECO:0000313" key="3">
    <source>
        <dbReference type="Proteomes" id="UP001431019"/>
    </source>
</evidence>
<dbReference type="EMBL" id="JAJITD010000008">
    <property type="protein sequence ID" value="MCC8394552.1"/>
    <property type="molecule type" value="Genomic_DNA"/>
</dbReference>
<name>A0ABS8JXB9_9BURK</name>
<comment type="caution">
    <text evidence="2">The sequence shown here is derived from an EMBL/GenBank/DDBJ whole genome shotgun (WGS) entry which is preliminary data.</text>
</comment>
<dbReference type="RefSeq" id="WP_230510787.1">
    <property type="nucleotide sequence ID" value="NZ_JAJITD010000008.1"/>
</dbReference>
<dbReference type="Gene3D" id="2.60.120.10">
    <property type="entry name" value="Jelly Rolls"/>
    <property type="match status" value="1"/>
</dbReference>
<dbReference type="PANTHER" id="PTHR40943">
    <property type="entry name" value="CYTOPLASMIC PROTEIN-RELATED"/>
    <property type="match status" value="1"/>
</dbReference>
<keyword evidence="3" id="KW-1185">Reference proteome</keyword>
<dbReference type="SUPFAM" id="SSF51182">
    <property type="entry name" value="RmlC-like cupins"/>
    <property type="match status" value="1"/>
</dbReference>
<evidence type="ECO:0000259" key="1">
    <source>
        <dbReference type="Pfam" id="PF05899"/>
    </source>
</evidence>
<gene>
    <name evidence="2" type="ORF">LJ656_18330</name>
</gene>
<evidence type="ECO:0000313" key="2">
    <source>
        <dbReference type="EMBL" id="MCC8394552.1"/>
    </source>
</evidence>
<reference evidence="2 3" key="1">
    <citation type="submission" date="2021-11" db="EMBL/GenBank/DDBJ databases">
        <authorList>
            <person name="Oh E.-T."/>
            <person name="Kim S.-B."/>
        </authorList>
    </citation>
    <scope>NUCLEOTIDE SEQUENCE [LARGE SCALE GENOMIC DNA]</scope>
    <source>
        <strain evidence="2 3">MMS20-SJTR3</strain>
    </source>
</reference>
<dbReference type="InterPro" id="IPR008579">
    <property type="entry name" value="UGlyAH_Cupin_dom"/>
</dbReference>
<dbReference type="Pfam" id="PF05899">
    <property type="entry name" value="Cupin_3"/>
    <property type="match status" value="1"/>
</dbReference>